<evidence type="ECO:0000259" key="16">
    <source>
        <dbReference type="PROSITE" id="PS50801"/>
    </source>
</evidence>
<dbReference type="PROSITE" id="PS50801">
    <property type="entry name" value="STAS"/>
    <property type="match status" value="1"/>
</dbReference>
<dbReference type="GO" id="GO:0005774">
    <property type="term" value="C:vacuolar membrane"/>
    <property type="evidence" value="ECO:0007669"/>
    <property type="project" value="UniProtKB-SubCell"/>
</dbReference>
<dbReference type="Pfam" id="PF01740">
    <property type="entry name" value="STAS"/>
    <property type="match status" value="1"/>
</dbReference>
<evidence type="ECO:0000256" key="14">
    <source>
        <dbReference type="SAM" id="MobiDB-lite"/>
    </source>
</evidence>
<comment type="subcellular location">
    <subcellularLocation>
        <location evidence="1">Nucleus</location>
    </subcellularLocation>
    <subcellularLocation>
        <location evidence="2">Vacuole membrane</location>
        <topology evidence="2">Multi-pass membrane protein</topology>
    </subcellularLocation>
</comment>
<comment type="similarity">
    <text evidence="3">Belongs to the GINS1/PSF1 family.</text>
</comment>
<dbReference type="GO" id="GO:0006260">
    <property type="term" value="P:DNA replication"/>
    <property type="evidence" value="ECO:0007669"/>
    <property type="project" value="UniProtKB-KW"/>
</dbReference>
<keyword evidence="11 15" id="KW-0472">Membrane</keyword>
<organism evidence="17 18">
    <name type="scientific">Carpinus fangiana</name>
    <dbReference type="NCBI Taxonomy" id="176857"/>
    <lineage>
        <taxon>Eukaryota</taxon>
        <taxon>Viridiplantae</taxon>
        <taxon>Streptophyta</taxon>
        <taxon>Embryophyta</taxon>
        <taxon>Tracheophyta</taxon>
        <taxon>Spermatophyta</taxon>
        <taxon>Magnoliopsida</taxon>
        <taxon>eudicotyledons</taxon>
        <taxon>Gunneridae</taxon>
        <taxon>Pentapetalae</taxon>
        <taxon>rosids</taxon>
        <taxon>fabids</taxon>
        <taxon>Fagales</taxon>
        <taxon>Betulaceae</taxon>
        <taxon>Carpinus</taxon>
    </lineage>
</organism>
<dbReference type="GO" id="GO:0006865">
    <property type="term" value="P:amino acid transport"/>
    <property type="evidence" value="ECO:0007669"/>
    <property type="project" value="UniProtKB-KW"/>
</dbReference>
<evidence type="ECO:0000256" key="10">
    <source>
        <dbReference type="ARBA" id="ARBA00022989"/>
    </source>
</evidence>
<feature type="domain" description="STAS" evidence="16">
    <location>
        <begin position="1155"/>
        <end position="1264"/>
    </location>
</feature>
<dbReference type="PANTHER" id="PTHR43310">
    <property type="entry name" value="SULFATE TRANSPORTER YBAR-RELATED"/>
    <property type="match status" value="1"/>
</dbReference>
<dbReference type="GO" id="GO:0000811">
    <property type="term" value="C:GINS complex"/>
    <property type="evidence" value="ECO:0007669"/>
    <property type="project" value="InterPro"/>
</dbReference>
<sequence>MYGDAGLKLVQHAKRTLGLPHLPPYQTELVRNITREVRELDGDVNALLLPFAGSFNPAEEPATACALLVNHLSMRRNKRCLLAYHRVRSQRLEQMCWNGEDVMDRQNSAPRQQDQGPQGADASSDVGSLSPEEEEYVRQYADLLAAFKGQWTDIDLTGSIEPPRDLFIDVRVLKDAGEIQTEYGVKVMWKLSRVTVHGSHLTFQRQERTLRGGNACLVSEDMQVGALPIDPREQTCNFHPTGECEDNAAARWASRSICHTQMLLDCRKRRNGTSAKAVRRLFHVDGAAMYREFLPRQVDRSRQSWSCIYKELVGSSVLGNGRSAVVAVGRGWRSLVTAADRPASNGLPLSLLCQVRCCLHSKLLARTQWPVAGSPRPRKLLQHPAPYLGPSAPQLRDKHATDRARAAHATPSTIAMSGLFPRLRSGSTSSAMLDSSSQDPPASYARPIGASRTAPIASSSAPLRDPSPTTPQTLPPPVHPGSLHSQTLETAWYSSHGVREETAQIASWALKNELPQNLDAAVTDPSSSPSSDIRRKSSASFLADGDRLRRGSTVPESIQEVSEPPTPDEDAVTISQSHRSSILADQIRERDTQSSAPTSSADMLPSLHAHFIPSEATPLLPKPLLSPPSSKPAGDLPDVEGQPARPQKRNQLQQILSAGRARATNVIHIVFHPKSWDRSAVWEKGIKQPIGLLPCVFLGLLLNVLDALSYGMILFPLGEQIFEKTGSDGISMFYISCIVSQLVYSCGGSIFKGAVGSEMIEVVPFFHKMTYTIMARTGTSRPEVVLATTITSYAMSSILTGIVFFLLGCFKLGSLVSFFPRHILIGCIGGVGFFLFVTGIEVSARLDGSLSYDLPTAKKLFSGDTILLWVIPLLLSVLLLIVKRLRDAPWVVPAFFVSIAAIFYIVILAVPTLNLELMRESGWIFKEVAASEPFYHFYSYYDFAVVDWTALASTIPAMFALTFFGILHVPINVPALAIAAEEDDLNLNRELVAHGLSNALSGCVGSIQNYLVYVNSEMFIHNGGNSRLAGILLAAATFGVLVAGPGMIGFVPIMVVGALIFYLGIALLEEALVDTWGKMNRLEYLTVLAIVLIMGVYDFVAGIFAGILLACLNFVVQTSQKSAIRATYSGEVVESTVRRHPVQRHFLREVGYQTIVTKLAGYLFFGSIVQVEKQSRALIEEEVFQHQAIRYLIFDLAHVNGIDYSAVEAFTRMERILGRRDVRMVVSGVERESDVGKSLRNVGLWQDDSAVEFFENLNAALEFCENELLKAFYRQRDVLRSGVNSPTEASQTKSQGSLDIPGKNGGLNGMGGVNALSSSVGSPRQRFLKEAATTTLNQPTAQHSLHPPKRWASYKQPLPLILQTFHELTSQSEDFWHRALPFFSRRADCGGHHVRRAAILQRDEADCNGQG</sequence>
<dbReference type="InterPro" id="IPR005339">
    <property type="entry name" value="GINS_Psf1"/>
</dbReference>
<dbReference type="SUPFAM" id="SSF52091">
    <property type="entry name" value="SpoIIaa-like"/>
    <property type="match status" value="1"/>
</dbReference>
<evidence type="ECO:0000256" key="8">
    <source>
        <dbReference type="ARBA" id="ARBA00022705"/>
    </source>
</evidence>
<dbReference type="Gene3D" id="1.20.58.1030">
    <property type="match status" value="1"/>
</dbReference>
<feature type="region of interest" description="Disordered" evidence="14">
    <location>
        <begin position="373"/>
        <end position="484"/>
    </location>
</feature>
<dbReference type="CDD" id="cd11710">
    <property type="entry name" value="GINS_A_psf1"/>
    <property type="match status" value="1"/>
</dbReference>
<feature type="transmembrane region" description="Helical" evidence="15">
    <location>
        <begin position="1085"/>
        <end position="1116"/>
    </location>
</feature>
<feature type="region of interest" description="Disordered" evidence="14">
    <location>
        <begin position="1283"/>
        <end position="1320"/>
    </location>
</feature>
<evidence type="ECO:0000256" key="12">
    <source>
        <dbReference type="ARBA" id="ARBA00023242"/>
    </source>
</evidence>
<evidence type="ECO:0000313" key="17">
    <source>
        <dbReference type="EMBL" id="KAB8339168.1"/>
    </source>
</evidence>
<dbReference type="PANTHER" id="PTHR43310:SF4">
    <property type="entry name" value="AFR304WP"/>
    <property type="match status" value="1"/>
</dbReference>
<evidence type="ECO:0000256" key="4">
    <source>
        <dbReference type="ARBA" id="ARBA00015143"/>
    </source>
</evidence>
<feature type="region of interest" description="Disordered" evidence="14">
    <location>
        <begin position="105"/>
        <end position="131"/>
    </location>
</feature>
<keyword evidence="12" id="KW-0539">Nucleus</keyword>
<dbReference type="InterPro" id="IPR036224">
    <property type="entry name" value="GINS_bundle-like_dom_sf"/>
</dbReference>
<keyword evidence="6" id="KW-0926">Vacuole</keyword>
<dbReference type="Gene3D" id="3.30.750.24">
    <property type="entry name" value="STAS domain"/>
    <property type="match status" value="1"/>
</dbReference>
<protein>
    <recommendedName>
        <fullName evidence="4">DNA replication complex GINS protein PSF1</fullName>
    </recommendedName>
    <alternativeName>
        <fullName evidence="13">DNA replication complex GINS protein psf1</fullName>
    </alternativeName>
</protein>
<dbReference type="Pfam" id="PF00916">
    <property type="entry name" value="Sulfate_transp"/>
    <property type="match status" value="1"/>
</dbReference>
<evidence type="ECO:0000256" key="9">
    <source>
        <dbReference type="ARBA" id="ARBA00022970"/>
    </source>
</evidence>
<gene>
    <name evidence="17" type="ORF">FH972_022103</name>
</gene>
<evidence type="ECO:0000256" key="5">
    <source>
        <dbReference type="ARBA" id="ARBA00022448"/>
    </source>
</evidence>
<keyword evidence="18" id="KW-1185">Reference proteome</keyword>
<evidence type="ECO:0000256" key="3">
    <source>
        <dbReference type="ARBA" id="ARBA00006677"/>
    </source>
</evidence>
<feature type="transmembrane region" description="Helical" evidence="15">
    <location>
        <begin position="729"/>
        <end position="751"/>
    </location>
</feature>
<keyword evidence="7 15" id="KW-0812">Transmembrane</keyword>
<evidence type="ECO:0000256" key="13">
    <source>
        <dbReference type="ARBA" id="ARBA00067388"/>
    </source>
</evidence>
<feature type="transmembrane region" description="Helical" evidence="15">
    <location>
        <begin position="1053"/>
        <end position="1073"/>
    </location>
</feature>
<evidence type="ECO:0000256" key="1">
    <source>
        <dbReference type="ARBA" id="ARBA00004123"/>
    </source>
</evidence>
<feature type="compositionally biased region" description="Polar residues" evidence="14">
    <location>
        <begin position="105"/>
        <end position="116"/>
    </location>
</feature>
<feature type="compositionally biased region" description="Basic and acidic residues" evidence="14">
    <location>
        <begin position="395"/>
        <end position="405"/>
    </location>
</feature>
<feature type="compositionally biased region" description="Pro residues" evidence="14">
    <location>
        <begin position="620"/>
        <end position="630"/>
    </location>
</feature>
<feature type="compositionally biased region" description="Polar residues" evidence="14">
    <location>
        <begin position="425"/>
        <end position="440"/>
    </location>
</feature>
<evidence type="ECO:0000256" key="7">
    <source>
        <dbReference type="ARBA" id="ARBA00022692"/>
    </source>
</evidence>
<feature type="transmembrane region" description="Helical" evidence="15">
    <location>
        <begin position="860"/>
        <end position="882"/>
    </location>
</feature>
<keyword evidence="10 15" id="KW-1133">Transmembrane helix</keyword>
<proteinExistence type="inferred from homology"/>
<dbReference type="GO" id="GO:0055085">
    <property type="term" value="P:transmembrane transport"/>
    <property type="evidence" value="ECO:0007669"/>
    <property type="project" value="UniProtKB-ARBA"/>
</dbReference>
<dbReference type="InterPro" id="IPR052706">
    <property type="entry name" value="Membrane-Transporter-like"/>
</dbReference>
<feature type="region of interest" description="Disordered" evidence="14">
    <location>
        <begin position="618"/>
        <end position="652"/>
    </location>
</feature>
<accession>A0A5N6KRL9</accession>
<dbReference type="EMBL" id="VIBQ01000010">
    <property type="protein sequence ID" value="KAB8339168.1"/>
    <property type="molecule type" value="Genomic_DNA"/>
</dbReference>
<feature type="transmembrane region" description="Helical" evidence="15">
    <location>
        <begin position="948"/>
        <end position="967"/>
    </location>
</feature>
<dbReference type="FunFam" id="1.20.58.1030:FF:000003">
    <property type="entry name" value="DNA replication complex GINS protein PSF1"/>
    <property type="match status" value="1"/>
</dbReference>
<keyword evidence="9" id="KW-0029">Amino-acid transport</keyword>
<feature type="compositionally biased region" description="Gly residues" evidence="14">
    <location>
        <begin position="1303"/>
        <end position="1312"/>
    </location>
</feature>
<feature type="transmembrane region" description="Helical" evidence="15">
    <location>
        <begin position="894"/>
        <end position="913"/>
    </location>
</feature>
<dbReference type="InterPro" id="IPR002645">
    <property type="entry name" value="STAS_dom"/>
</dbReference>
<evidence type="ECO:0000313" key="18">
    <source>
        <dbReference type="Proteomes" id="UP000327013"/>
    </source>
</evidence>
<dbReference type="FunFam" id="3.30.750.24:FF:000012">
    <property type="entry name" value="Sulfate transporter family protein"/>
    <property type="match status" value="1"/>
</dbReference>
<keyword evidence="8" id="KW-0235">DNA replication</keyword>
<feature type="compositionally biased region" description="Polar residues" evidence="14">
    <location>
        <begin position="1283"/>
        <end position="1297"/>
    </location>
</feature>
<keyword evidence="5" id="KW-0813">Transport</keyword>
<name>A0A5N6KRL9_9ROSI</name>
<dbReference type="OrthoDB" id="409725at2759"/>
<dbReference type="InterPro" id="IPR011547">
    <property type="entry name" value="SLC26A/SulP_dom"/>
</dbReference>
<feature type="transmembrane region" description="Helical" evidence="15">
    <location>
        <begin position="790"/>
        <end position="810"/>
    </location>
</feature>
<dbReference type="CDD" id="cd07042">
    <property type="entry name" value="STAS_SulP_like_sulfate_transporter"/>
    <property type="match status" value="1"/>
</dbReference>
<evidence type="ECO:0000256" key="15">
    <source>
        <dbReference type="SAM" id="Phobius"/>
    </source>
</evidence>
<evidence type="ECO:0000256" key="2">
    <source>
        <dbReference type="ARBA" id="ARBA00004128"/>
    </source>
</evidence>
<dbReference type="SUPFAM" id="SSF158573">
    <property type="entry name" value="GINS helical bundle-like"/>
    <property type="match status" value="1"/>
</dbReference>
<feature type="transmembrane region" description="Helical" evidence="15">
    <location>
        <begin position="822"/>
        <end position="840"/>
    </location>
</feature>
<evidence type="ECO:0000256" key="6">
    <source>
        <dbReference type="ARBA" id="ARBA00022554"/>
    </source>
</evidence>
<dbReference type="InterPro" id="IPR036513">
    <property type="entry name" value="STAS_dom_sf"/>
</dbReference>
<feature type="region of interest" description="Disordered" evidence="14">
    <location>
        <begin position="519"/>
        <end position="602"/>
    </location>
</feature>
<reference evidence="17 18" key="1">
    <citation type="submission" date="2019-06" db="EMBL/GenBank/DDBJ databases">
        <title>A chromosomal-level reference genome of Carpinus fangiana (Coryloideae, Betulaceae).</title>
        <authorList>
            <person name="Yang X."/>
            <person name="Wang Z."/>
            <person name="Zhang L."/>
            <person name="Hao G."/>
            <person name="Liu J."/>
            <person name="Yang Y."/>
        </authorList>
    </citation>
    <scope>NUCLEOTIDE SEQUENCE [LARGE SCALE GENOMIC DNA]</scope>
    <source>
        <strain evidence="17">Cfa_2016G</strain>
        <tissue evidence="17">Leaf</tissue>
    </source>
</reference>
<comment type="caution">
    <text evidence="17">The sequence shown here is derived from an EMBL/GenBank/DDBJ whole genome shotgun (WGS) entry which is preliminary data.</text>
</comment>
<feature type="transmembrane region" description="Helical" evidence="15">
    <location>
        <begin position="1028"/>
        <end position="1047"/>
    </location>
</feature>
<evidence type="ECO:0000256" key="11">
    <source>
        <dbReference type="ARBA" id="ARBA00023136"/>
    </source>
</evidence>
<dbReference type="Pfam" id="PF05916">
    <property type="entry name" value="Sld5"/>
    <property type="match status" value="1"/>
</dbReference>
<feature type="transmembrane region" description="Helical" evidence="15">
    <location>
        <begin position="696"/>
        <end position="717"/>
    </location>
</feature>
<dbReference type="InterPro" id="IPR021151">
    <property type="entry name" value="GINS_A"/>
</dbReference>
<dbReference type="Proteomes" id="UP000327013">
    <property type="component" value="Unassembled WGS sequence"/>
</dbReference>